<evidence type="ECO:0000313" key="3">
    <source>
        <dbReference type="EMBL" id="OUP51407.1"/>
    </source>
</evidence>
<dbReference type="SUPFAM" id="SSF47413">
    <property type="entry name" value="lambda repressor-like DNA-binding domains"/>
    <property type="match status" value="1"/>
</dbReference>
<dbReference type="AlphaFoldDB" id="A0A1Y4L3N7"/>
<evidence type="ECO:0000259" key="2">
    <source>
        <dbReference type="PROSITE" id="PS50943"/>
    </source>
</evidence>
<gene>
    <name evidence="4" type="ORF">B5F15_14865</name>
    <name evidence="3" type="ORF">B5F17_13140</name>
</gene>
<protein>
    <submittedName>
        <fullName evidence="3">Transcriptional regulator</fullName>
    </submittedName>
</protein>
<organism evidence="3 6">
    <name type="scientific">Butyricicoccus pullicaecorum</name>
    <dbReference type="NCBI Taxonomy" id="501571"/>
    <lineage>
        <taxon>Bacteria</taxon>
        <taxon>Bacillati</taxon>
        <taxon>Bacillota</taxon>
        <taxon>Clostridia</taxon>
        <taxon>Eubacteriales</taxon>
        <taxon>Butyricicoccaceae</taxon>
        <taxon>Butyricicoccus</taxon>
    </lineage>
</organism>
<dbReference type="SMART" id="SM00530">
    <property type="entry name" value="HTH_XRE"/>
    <property type="match status" value="1"/>
</dbReference>
<dbReference type="Proteomes" id="UP000195326">
    <property type="component" value="Unassembled WGS sequence"/>
</dbReference>
<dbReference type="PANTHER" id="PTHR46558:SF11">
    <property type="entry name" value="HTH-TYPE TRANSCRIPTIONAL REGULATOR XRE"/>
    <property type="match status" value="1"/>
</dbReference>
<dbReference type="RefSeq" id="WP_087374564.1">
    <property type="nucleotide sequence ID" value="NZ_NFKK01000023.1"/>
</dbReference>
<keyword evidence="1" id="KW-0238">DNA-binding</keyword>
<name>A0A1Y4L3N7_9FIRM</name>
<proteinExistence type="predicted"/>
<dbReference type="PANTHER" id="PTHR46558">
    <property type="entry name" value="TRACRIPTIONAL REGULATORY PROTEIN-RELATED-RELATED"/>
    <property type="match status" value="1"/>
</dbReference>
<dbReference type="Pfam" id="PF01381">
    <property type="entry name" value="HTH_3"/>
    <property type="match status" value="1"/>
</dbReference>
<evidence type="ECO:0000313" key="5">
    <source>
        <dbReference type="Proteomes" id="UP000195326"/>
    </source>
</evidence>
<dbReference type="PROSITE" id="PS50943">
    <property type="entry name" value="HTH_CROC1"/>
    <property type="match status" value="1"/>
</dbReference>
<comment type="caution">
    <text evidence="3">The sequence shown here is derived from an EMBL/GenBank/DDBJ whole genome shotgun (WGS) entry which is preliminary data.</text>
</comment>
<dbReference type="EMBL" id="NFKK01000023">
    <property type="protein sequence ID" value="OUP51407.1"/>
    <property type="molecule type" value="Genomic_DNA"/>
</dbReference>
<reference evidence="3" key="2">
    <citation type="journal article" date="2018" name="BMC Genomics">
        <title>Whole genome sequencing and function prediction of 133 gut anaerobes isolated from chicken caecum in pure cultures.</title>
        <authorList>
            <person name="Medvecky M."/>
            <person name="Cejkova D."/>
            <person name="Polansky O."/>
            <person name="Karasova D."/>
            <person name="Kubasova T."/>
            <person name="Cizek A."/>
            <person name="Rychlik I."/>
        </authorList>
    </citation>
    <scope>NUCLEOTIDE SEQUENCE</scope>
    <source>
        <strain evidence="4">An179</strain>
        <strain evidence="3">An180</strain>
    </source>
</reference>
<dbReference type="CDD" id="cd00093">
    <property type="entry name" value="HTH_XRE"/>
    <property type="match status" value="1"/>
</dbReference>
<dbReference type="Proteomes" id="UP000195897">
    <property type="component" value="Unassembled WGS sequence"/>
</dbReference>
<evidence type="ECO:0000313" key="4">
    <source>
        <dbReference type="EMBL" id="OUP55373.1"/>
    </source>
</evidence>
<sequence>MRLRIRDLREDADLTQKEIADYLECDQSLYSKYERGERVVPLEVVFKLAIYYKTSMDYLVGLTDQR</sequence>
<feature type="domain" description="HTH cro/C1-type" evidence="2">
    <location>
        <begin position="5"/>
        <end position="59"/>
    </location>
</feature>
<accession>A0A1Y4L3N7</accession>
<dbReference type="Gene3D" id="1.10.260.40">
    <property type="entry name" value="lambda repressor-like DNA-binding domains"/>
    <property type="match status" value="1"/>
</dbReference>
<dbReference type="InterPro" id="IPR010982">
    <property type="entry name" value="Lambda_DNA-bd_dom_sf"/>
</dbReference>
<evidence type="ECO:0000313" key="6">
    <source>
        <dbReference type="Proteomes" id="UP000195897"/>
    </source>
</evidence>
<dbReference type="EMBL" id="NFKL01000028">
    <property type="protein sequence ID" value="OUP55373.1"/>
    <property type="molecule type" value="Genomic_DNA"/>
</dbReference>
<reference evidence="5 6" key="1">
    <citation type="submission" date="2017-04" db="EMBL/GenBank/DDBJ databases">
        <title>Function of individual gut microbiota members based on whole genome sequencing of pure cultures obtained from chicken caecum.</title>
        <authorList>
            <person name="Medvecky M."/>
            <person name="Cejkova D."/>
            <person name="Polansky O."/>
            <person name="Karasova D."/>
            <person name="Kubasova T."/>
            <person name="Cizek A."/>
            <person name="Rychlik I."/>
        </authorList>
    </citation>
    <scope>NUCLEOTIDE SEQUENCE [LARGE SCALE GENOMIC DNA]</scope>
    <source>
        <strain evidence="5">An179</strain>
        <strain evidence="6">An180</strain>
    </source>
</reference>
<dbReference type="InterPro" id="IPR001387">
    <property type="entry name" value="Cro/C1-type_HTH"/>
</dbReference>
<evidence type="ECO:0000256" key="1">
    <source>
        <dbReference type="ARBA" id="ARBA00023125"/>
    </source>
</evidence>
<dbReference type="GO" id="GO:0003677">
    <property type="term" value="F:DNA binding"/>
    <property type="evidence" value="ECO:0007669"/>
    <property type="project" value="UniProtKB-KW"/>
</dbReference>